<dbReference type="RefSeq" id="YP_010062046.1">
    <property type="nucleotide sequence ID" value="NC_054790.1"/>
</dbReference>
<reference evidence="2 3" key="1">
    <citation type="submission" date="2019-07" db="EMBL/GenBank/DDBJ databases">
        <authorList>
            <person name="Garlena R.A."/>
            <person name="Russell D.A."/>
            <person name="Pope W.H."/>
            <person name="Jacobs-Sera D."/>
            <person name="Hatfull G.F."/>
        </authorList>
    </citation>
    <scope>NUCLEOTIDE SEQUENCE [LARGE SCALE GENOMIC DNA]</scope>
</reference>
<dbReference type="InterPro" id="IPR032121">
    <property type="entry name" value="Myco_phage_holin"/>
</dbReference>
<evidence type="ECO:0000313" key="3">
    <source>
        <dbReference type="Proteomes" id="UP000327026"/>
    </source>
</evidence>
<proteinExistence type="predicted"/>
<name>A0A5J6TNS8_9CAUD</name>
<keyword evidence="1" id="KW-0812">Transmembrane</keyword>
<dbReference type="EMBL" id="MN234188">
    <property type="protein sequence ID" value="QFG10382.1"/>
    <property type="molecule type" value="Genomic_DNA"/>
</dbReference>
<sequence>MNNSSILKFYKSGSIGLILTGIAQIWLGFKGGDPALFATGIATIAGVALPAVAGKRLDGQIKDGTFEGPVELSPVDQVINSLPVIVQTANDAVADLQRVKDAATAVAGATPVIGPLAQEAIEAITKQLKI</sequence>
<keyword evidence="1" id="KW-1133">Transmembrane helix</keyword>
<dbReference type="KEGG" id="vg:64871682"/>
<evidence type="ECO:0000313" key="2">
    <source>
        <dbReference type="EMBL" id="QFG10382.1"/>
    </source>
</evidence>
<keyword evidence="3" id="KW-1185">Reference proteome</keyword>
<organism evidence="2 3">
    <name type="scientific">Mycobacterium phage Anthony</name>
    <dbReference type="NCBI Taxonomy" id="2599857"/>
    <lineage>
        <taxon>Viruses</taxon>
        <taxon>Duplodnaviria</taxon>
        <taxon>Heunggongvirae</taxon>
        <taxon>Uroviricota</taxon>
        <taxon>Caudoviricetes</taxon>
        <taxon>Anthonyvirus</taxon>
        <taxon>Anthonyvirus anthony</taxon>
    </lineage>
</organism>
<keyword evidence="1" id="KW-0472">Membrane</keyword>
<evidence type="ECO:0000256" key="1">
    <source>
        <dbReference type="SAM" id="Phobius"/>
    </source>
</evidence>
<gene>
    <name evidence="2" type="primary">10</name>
    <name evidence="2" type="ORF">PBI_ANTHONY_10</name>
</gene>
<dbReference type="GeneID" id="64871682"/>
<dbReference type="Pfam" id="PF16081">
    <property type="entry name" value="Phage_holin_7_1"/>
    <property type="match status" value="1"/>
</dbReference>
<dbReference type="Proteomes" id="UP000327026">
    <property type="component" value="Segment"/>
</dbReference>
<feature type="transmembrane region" description="Helical" evidence="1">
    <location>
        <begin position="12"/>
        <end position="29"/>
    </location>
</feature>
<feature type="transmembrane region" description="Helical" evidence="1">
    <location>
        <begin position="35"/>
        <end position="53"/>
    </location>
</feature>
<accession>A0A5J6TNS8</accession>
<protein>
    <submittedName>
        <fullName evidence="2">Holin</fullName>
    </submittedName>
</protein>